<dbReference type="GO" id="GO:0005351">
    <property type="term" value="F:carbohydrate:proton symporter activity"/>
    <property type="evidence" value="ECO:0007669"/>
    <property type="project" value="TreeGrafter"/>
</dbReference>
<proteinExistence type="inferred from homology"/>
<evidence type="ECO:0000256" key="5">
    <source>
        <dbReference type="ARBA" id="ARBA00022989"/>
    </source>
</evidence>
<feature type="transmembrane region" description="Helical" evidence="8">
    <location>
        <begin position="442"/>
        <end position="464"/>
    </location>
</feature>
<evidence type="ECO:0000259" key="9">
    <source>
        <dbReference type="PROSITE" id="PS50850"/>
    </source>
</evidence>
<keyword evidence="11" id="KW-1185">Reference proteome</keyword>
<dbReference type="GO" id="GO:0016020">
    <property type="term" value="C:membrane"/>
    <property type="evidence" value="ECO:0007669"/>
    <property type="project" value="UniProtKB-SubCell"/>
</dbReference>
<keyword evidence="3 7" id="KW-0813">Transport</keyword>
<feature type="transmembrane region" description="Helical" evidence="8">
    <location>
        <begin position="353"/>
        <end position="375"/>
    </location>
</feature>
<evidence type="ECO:0000256" key="4">
    <source>
        <dbReference type="ARBA" id="ARBA00022692"/>
    </source>
</evidence>
<dbReference type="OrthoDB" id="6612291at2759"/>
<name>A0A0D2BU31_9EURO</name>
<dbReference type="InterPro" id="IPR050360">
    <property type="entry name" value="MFS_Sugar_Transporters"/>
</dbReference>
<dbReference type="InterPro" id="IPR020846">
    <property type="entry name" value="MFS_dom"/>
</dbReference>
<evidence type="ECO:0000256" key="6">
    <source>
        <dbReference type="ARBA" id="ARBA00023136"/>
    </source>
</evidence>
<feature type="transmembrane region" description="Helical" evidence="8">
    <location>
        <begin position="134"/>
        <end position="153"/>
    </location>
</feature>
<dbReference type="InterPro" id="IPR003663">
    <property type="entry name" value="Sugar/inositol_transpt"/>
</dbReference>
<dbReference type="EMBL" id="KN847047">
    <property type="protein sequence ID" value="KIW22528.1"/>
    <property type="molecule type" value="Genomic_DNA"/>
</dbReference>
<comment type="similarity">
    <text evidence="2 7">Belongs to the major facilitator superfamily. Sugar transporter (TC 2.A.1.1) family.</text>
</comment>
<feature type="domain" description="Major facilitator superfamily (MFS) profile" evidence="9">
    <location>
        <begin position="64"/>
        <end position="501"/>
    </location>
</feature>
<dbReference type="InterPro" id="IPR005828">
    <property type="entry name" value="MFS_sugar_transport-like"/>
</dbReference>
<gene>
    <name evidence="10" type="ORF">PV07_12406</name>
</gene>
<dbReference type="Proteomes" id="UP000054466">
    <property type="component" value="Unassembled WGS sequence"/>
</dbReference>
<feature type="transmembrane region" description="Helical" evidence="8">
    <location>
        <begin position="109"/>
        <end position="127"/>
    </location>
</feature>
<evidence type="ECO:0000313" key="10">
    <source>
        <dbReference type="EMBL" id="KIW22528.1"/>
    </source>
</evidence>
<dbReference type="PANTHER" id="PTHR48022:SF28">
    <property type="entry name" value="MAJOR FACILITATOR SUPERFAMILY (MFS) PROFILE DOMAIN-CONTAINING PROTEIN-RELATED"/>
    <property type="match status" value="1"/>
</dbReference>
<feature type="transmembrane region" description="Helical" evidence="8">
    <location>
        <begin position="476"/>
        <end position="495"/>
    </location>
</feature>
<evidence type="ECO:0000313" key="11">
    <source>
        <dbReference type="Proteomes" id="UP000054466"/>
    </source>
</evidence>
<keyword evidence="5 8" id="KW-1133">Transmembrane helix</keyword>
<evidence type="ECO:0000256" key="1">
    <source>
        <dbReference type="ARBA" id="ARBA00004141"/>
    </source>
</evidence>
<feature type="transmembrane region" description="Helical" evidence="8">
    <location>
        <begin position="223"/>
        <end position="246"/>
    </location>
</feature>
<feature type="transmembrane region" description="Helical" evidence="8">
    <location>
        <begin position="417"/>
        <end position="436"/>
    </location>
</feature>
<dbReference type="InterPro" id="IPR036259">
    <property type="entry name" value="MFS_trans_sf"/>
</dbReference>
<protein>
    <recommendedName>
        <fullName evidence="9">Major facilitator superfamily (MFS) profile domain-containing protein</fullName>
    </recommendedName>
</protein>
<organism evidence="10 11">
    <name type="scientific">Cladophialophora immunda</name>
    <dbReference type="NCBI Taxonomy" id="569365"/>
    <lineage>
        <taxon>Eukaryota</taxon>
        <taxon>Fungi</taxon>
        <taxon>Dikarya</taxon>
        <taxon>Ascomycota</taxon>
        <taxon>Pezizomycotina</taxon>
        <taxon>Eurotiomycetes</taxon>
        <taxon>Chaetothyriomycetidae</taxon>
        <taxon>Chaetothyriales</taxon>
        <taxon>Herpotrichiellaceae</taxon>
        <taxon>Cladophialophora</taxon>
    </lineage>
</organism>
<dbReference type="Pfam" id="PF00083">
    <property type="entry name" value="Sugar_tr"/>
    <property type="match status" value="1"/>
</dbReference>
<dbReference type="PROSITE" id="PS50850">
    <property type="entry name" value="MFS"/>
    <property type="match status" value="1"/>
</dbReference>
<dbReference type="PANTHER" id="PTHR48022">
    <property type="entry name" value="PLASTIDIC GLUCOSE TRANSPORTER 4"/>
    <property type="match status" value="1"/>
</dbReference>
<dbReference type="PRINTS" id="PR00171">
    <property type="entry name" value="SUGRTRNSPORT"/>
</dbReference>
<feature type="transmembrane region" description="Helical" evidence="8">
    <location>
        <begin position="159"/>
        <end position="181"/>
    </location>
</feature>
<dbReference type="NCBIfam" id="TIGR00879">
    <property type="entry name" value="SP"/>
    <property type="match status" value="1"/>
</dbReference>
<sequence>MAVKAISAGIKTSGSPREWTDRCFVEDLQLFTQVCARTSKVTIMGAFNIGLFPSLKGYPLQISIMFTSAMAFLLFGYDQGVLGGLITTPELLGGLGVSPNGANLQGTMVAIYDIGCFVGSAICAVVGHKLGRRIYIAIGSFLLIVGAGMQAGAHGTGTLIAGRVIGGIGMGFTTAAVPVWVAECSQPHVRGGLVTTQISIVIFGIVIAYWLDYGTIANLSGQIVWRFPLAFQAAFCVLCLLGLPFLPESPRYLYSKGHMEDADQIVARIYSVPPDHPTVVNVRRETLEALEAEKEYKIRWSDIFWDTSNLNTAWRVWQGVIIMVLQQLGGPNLMGYYATLLFTRSLGMSEHQAALASGGSSMVMWGGTVLCALTVDRLGRRTLFLVGGLTQLIMMVLYTTGLGVASTTTLRMSTVCIFLYNFCFGASWCSVPFTYIPEILPLHARAFGTAIAVGVEWLMTFIIVKVGPIGISNTGWRFYLLFCVGLSLQVLFALFCIKETKGIPLEEVDALFAKKSARSDLRARLTGDVPDVKGSNVLEVEMHEHEKSSA</sequence>
<keyword evidence="6 8" id="KW-0472">Membrane</keyword>
<feature type="transmembrane region" description="Helical" evidence="8">
    <location>
        <begin position="193"/>
        <end position="211"/>
    </location>
</feature>
<evidence type="ECO:0000256" key="3">
    <source>
        <dbReference type="ARBA" id="ARBA00022448"/>
    </source>
</evidence>
<evidence type="ECO:0000256" key="7">
    <source>
        <dbReference type="RuleBase" id="RU003346"/>
    </source>
</evidence>
<evidence type="ECO:0000256" key="2">
    <source>
        <dbReference type="ARBA" id="ARBA00010992"/>
    </source>
</evidence>
<dbReference type="HOGENOM" id="CLU_001265_30_3_1"/>
<dbReference type="GeneID" id="27351600"/>
<reference evidence="10 11" key="1">
    <citation type="submission" date="2015-01" db="EMBL/GenBank/DDBJ databases">
        <title>The Genome Sequence of Cladophialophora immunda CBS83496.</title>
        <authorList>
            <consortium name="The Broad Institute Genomics Platform"/>
            <person name="Cuomo C."/>
            <person name="de Hoog S."/>
            <person name="Gorbushina A."/>
            <person name="Stielow B."/>
            <person name="Teixiera M."/>
            <person name="Abouelleil A."/>
            <person name="Chapman S.B."/>
            <person name="Priest M."/>
            <person name="Young S.K."/>
            <person name="Wortman J."/>
            <person name="Nusbaum C."/>
            <person name="Birren B."/>
        </authorList>
    </citation>
    <scope>NUCLEOTIDE SEQUENCE [LARGE SCALE GENOMIC DNA]</scope>
    <source>
        <strain evidence="10 11">CBS 83496</strain>
    </source>
</reference>
<dbReference type="Gene3D" id="1.20.1250.20">
    <property type="entry name" value="MFS general substrate transporter like domains"/>
    <property type="match status" value="1"/>
</dbReference>
<accession>A0A0D2BU31</accession>
<dbReference type="FunFam" id="1.20.1250.20:FF:000134">
    <property type="entry name" value="MFS sugar transporter protein"/>
    <property type="match status" value="1"/>
</dbReference>
<dbReference type="RefSeq" id="XP_016242744.1">
    <property type="nucleotide sequence ID" value="XM_016399932.1"/>
</dbReference>
<feature type="transmembrane region" description="Helical" evidence="8">
    <location>
        <begin position="381"/>
        <end position="405"/>
    </location>
</feature>
<dbReference type="AlphaFoldDB" id="A0A0D2BU31"/>
<evidence type="ECO:0000256" key="8">
    <source>
        <dbReference type="SAM" id="Phobius"/>
    </source>
</evidence>
<comment type="subcellular location">
    <subcellularLocation>
        <location evidence="1">Membrane</location>
        <topology evidence="1">Multi-pass membrane protein</topology>
    </subcellularLocation>
</comment>
<dbReference type="VEuPathDB" id="FungiDB:PV07_12406"/>
<keyword evidence="4 8" id="KW-0812">Transmembrane</keyword>
<dbReference type="SUPFAM" id="SSF103473">
    <property type="entry name" value="MFS general substrate transporter"/>
    <property type="match status" value="1"/>
</dbReference>